<sequence>MPIVGGKLHYMIAVA</sequence>
<organism evidence="1 2">
    <name type="scientific">Colletotrichum gloeosporioides (strain Cg-14)</name>
    <name type="common">Anthracnose fungus</name>
    <name type="synonym">Glomerella cingulata</name>
    <dbReference type="NCBI Taxonomy" id="1237896"/>
    <lineage>
        <taxon>Eukaryota</taxon>
        <taxon>Fungi</taxon>
        <taxon>Dikarya</taxon>
        <taxon>Ascomycota</taxon>
        <taxon>Pezizomycotina</taxon>
        <taxon>Sordariomycetes</taxon>
        <taxon>Hypocreomycetidae</taxon>
        <taxon>Glomerellales</taxon>
        <taxon>Glomerellaceae</taxon>
        <taxon>Colletotrichum</taxon>
        <taxon>Colletotrichum gloeosporioides species complex</taxon>
    </lineage>
</organism>
<comment type="caution">
    <text evidence="1">The sequence shown here is derived from an EMBL/GenBank/DDBJ whole genome shotgun (WGS) entry which is preliminary data.</text>
</comment>
<evidence type="ECO:0000313" key="2">
    <source>
        <dbReference type="Proteomes" id="UP000015530"/>
    </source>
</evidence>
<accession>T0LEY6</accession>
<name>T0LEY6_COLGC</name>
<dbReference type="EMBL" id="AMYD01002128">
    <property type="protein sequence ID" value="EQB50136.1"/>
    <property type="molecule type" value="Genomic_DNA"/>
</dbReference>
<reference evidence="2" key="1">
    <citation type="journal article" date="2013" name="Mol. Plant Microbe Interact.">
        <title>Global aspects of pacC regulation of pathogenicity genes in Colletotrichum gloeosporioides as revealed by transcriptome analysis.</title>
        <authorList>
            <person name="Alkan N."/>
            <person name="Meng X."/>
            <person name="Friedlander G."/>
            <person name="Reuveni E."/>
            <person name="Sukno S."/>
            <person name="Sherman A."/>
            <person name="Thon M."/>
            <person name="Fluhr R."/>
            <person name="Prusky D."/>
        </authorList>
    </citation>
    <scope>NUCLEOTIDE SEQUENCE [LARGE SCALE GENOMIC DNA]</scope>
    <source>
        <strain evidence="2">Cg-14</strain>
    </source>
</reference>
<dbReference type="Proteomes" id="UP000015530">
    <property type="component" value="Unassembled WGS sequence"/>
</dbReference>
<evidence type="ECO:0000313" key="1">
    <source>
        <dbReference type="EMBL" id="EQB50136.1"/>
    </source>
</evidence>
<protein>
    <submittedName>
        <fullName evidence="1">Uncharacterized protein</fullName>
    </submittedName>
</protein>
<dbReference type="HOGENOM" id="CLU_3434119_0_0_1"/>
<proteinExistence type="predicted"/>
<gene>
    <name evidence="1" type="ORF">CGLO_10448</name>
</gene>